<feature type="region of interest" description="Disordered" evidence="1">
    <location>
        <begin position="1"/>
        <end position="29"/>
    </location>
</feature>
<dbReference type="Proteomes" id="UP000823749">
    <property type="component" value="Chromosome 9"/>
</dbReference>
<sequence>MPIGSEMIENKKARHQTTIPTEDSQPSHHLPQEIIFDILSRLPVKHLLRFSGGDDDFVGLSSEQQFSLGGARSRRCSFIKKIPVQHFF</sequence>
<dbReference type="SUPFAM" id="SSF81383">
    <property type="entry name" value="F-box domain"/>
    <property type="match status" value="1"/>
</dbReference>
<evidence type="ECO:0000313" key="3">
    <source>
        <dbReference type="EMBL" id="KAG5531228.1"/>
    </source>
</evidence>
<proteinExistence type="predicted"/>
<dbReference type="InterPro" id="IPR001810">
    <property type="entry name" value="F-box_dom"/>
</dbReference>
<evidence type="ECO:0000259" key="2">
    <source>
        <dbReference type="Pfam" id="PF00646"/>
    </source>
</evidence>
<dbReference type="InterPro" id="IPR036047">
    <property type="entry name" value="F-box-like_dom_sf"/>
</dbReference>
<dbReference type="EMBL" id="JACTNZ010000009">
    <property type="protein sequence ID" value="KAG5531228.1"/>
    <property type="molecule type" value="Genomic_DNA"/>
</dbReference>
<accession>A0AAV6ISI8</accession>
<organism evidence="3 4">
    <name type="scientific">Rhododendron griersonianum</name>
    <dbReference type="NCBI Taxonomy" id="479676"/>
    <lineage>
        <taxon>Eukaryota</taxon>
        <taxon>Viridiplantae</taxon>
        <taxon>Streptophyta</taxon>
        <taxon>Embryophyta</taxon>
        <taxon>Tracheophyta</taxon>
        <taxon>Spermatophyta</taxon>
        <taxon>Magnoliopsida</taxon>
        <taxon>eudicotyledons</taxon>
        <taxon>Gunneridae</taxon>
        <taxon>Pentapetalae</taxon>
        <taxon>asterids</taxon>
        <taxon>Ericales</taxon>
        <taxon>Ericaceae</taxon>
        <taxon>Ericoideae</taxon>
        <taxon>Rhodoreae</taxon>
        <taxon>Rhododendron</taxon>
    </lineage>
</organism>
<comment type="caution">
    <text evidence="3">The sequence shown here is derived from an EMBL/GenBank/DDBJ whole genome shotgun (WGS) entry which is preliminary data.</text>
</comment>
<dbReference type="AlphaFoldDB" id="A0AAV6ISI8"/>
<name>A0AAV6ISI8_9ERIC</name>
<feature type="domain" description="F-box" evidence="2">
    <location>
        <begin position="29"/>
        <end position="51"/>
    </location>
</feature>
<protein>
    <recommendedName>
        <fullName evidence="2">F-box domain-containing protein</fullName>
    </recommendedName>
</protein>
<evidence type="ECO:0000256" key="1">
    <source>
        <dbReference type="SAM" id="MobiDB-lite"/>
    </source>
</evidence>
<reference evidence="3" key="1">
    <citation type="submission" date="2020-08" db="EMBL/GenBank/DDBJ databases">
        <title>Plant Genome Project.</title>
        <authorList>
            <person name="Zhang R.-G."/>
        </authorList>
    </citation>
    <scope>NUCLEOTIDE SEQUENCE</scope>
    <source>
        <strain evidence="3">WSP0</strain>
        <tissue evidence="3">Leaf</tissue>
    </source>
</reference>
<evidence type="ECO:0000313" key="4">
    <source>
        <dbReference type="Proteomes" id="UP000823749"/>
    </source>
</evidence>
<gene>
    <name evidence="3" type="ORF">RHGRI_025999</name>
</gene>
<keyword evidence="4" id="KW-1185">Reference proteome</keyword>
<dbReference type="Pfam" id="PF00646">
    <property type="entry name" value="F-box"/>
    <property type="match status" value="1"/>
</dbReference>